<dbReference type="GO" id="GO:0005524">
    <property type="term" value="F:ATP binding"/>
    <property type="evidence" value="ECO:0007669"/>
    <property type="project" value="UniProtKB-KW"/>
</dbReference>
<dbReference type="GO" id="GO:0003777">
    <property type="term" value="F:microtubule motor activity"/>
    <property type="evidence" value="ECO:0007669"/>
    <property type="project" value="InterPro"/>
</dbReference>
<evidence type="ECO:0000256" key="2">
    <source>
        <dbReference type="ARBA" id="ARBA00022741"/>
    </source>
</evidence>
<dbReference type="OrthoDB" id="3176171at2759"/>
<dbReference type="AlphaFoldDB" id="A0A9P0D9S4"/>
<accession>A0A9P0D9S4</accession>
<evidence type="ECO:0000259" key="7">
    <source>
        <dbReference type="SMART" id="SM00129"/>
    </source>
</evidence>
<gene>
    <name evidence="8" type="ORF">PSYICH_LOCUS15471</name>
</gene>
<comment type="subcellular location">
    <subcellularLocation>
        <location evidence="1">Cytoplasm</location>
        <location evidence="1">Cytoskeleton</location>
    </subcellularLocation>
</comment>
<keyword evidence="4" id="KW-0206">Cytoskeleton</keyword>
<feature type="compositionally biased region" description="Basic and acidic residues" evidence="6">
    <location>
        <begin position="434"/>
        <end position="443"/>
    </location>
</feature>
<dbReference type="GO" id="GO:0016887">
    <property type="term" value="F:ATP hydrolysis activity"/>
    <property type="evidence" value="ECO:0007669"/>
    <property type="project" value="TreeGrafter"/>
</dbReference>
<dbReference type="SUPFAM" id="SSF52540">
    <property type="entry name" value="P-loop containing nucleoside triphosphate hydrolases"/>
    <property type="match status" value="1"/>
</dbReference>
<dbReference type="InterPro" id="IPR036961">
    <property type="entry name" value="Kinesin_motor_dom_sf"/>
</dbReference>
<evidence type="ECO:0000256" key="6">
    <source>
        <dbReference type="SAM" id="MobiDB-lite"/>
    </source>
</evidence>
<keyword evidence="3" id="KW-0067">ATP-binding</keyword>
<dbReference type="Proteomes" id="UP001153636">
    <property type="component" value="Chromosome 9"/>
</dbReference>
<sequence length="785" mass="91248">MNTEHSNSSQLGNSLVRVYFRIYPVRHPKFDVVKLKRNSKVYVKKTISLRPDGNYWEFETDGVFNNCKQAHVYEEVVGDLLEKLEYGQNAAIVSFGKTGTGKSVTIAGLEMTEEDYGLAPRIIKGLLQVKKSLQKHKRMCIKMSYVEFSRNEVFDLLKDYPNQLDDPWKLPQKLVRVKIKTELGALEQLYAGEGRKETKKVKNYLSHMNSSVLTFYVTTKDMECSNQQQITGKIHLVDMAGLDTPKSLSAIFKTNWKVGDANLNKSYMEQFFIALCQCSNEMINFKSRSNPFIFFLGSDIKKQSSLRFIGHITTLKTDCSLTTSMLKFGQVVKGYTPTVVNLEYEISPEHKLKFLQNKVDELERERIQNSVLLNQDLSLNLNCERVKHLNKTIKEYLQNEITEIEVMSVADATTIFKMFKDMLEQTEMEKKALKDTVVKKESDSSLSTKKKSLKENNLTKRKRSSATNLSDKLDKQNSAHILPPVEEDVPKQVKSSKSHDVASSISVSSLSKSGVKKIKSKLAAIPRPSLRVRRSLLSTFSNEQMLDQCFLPENIPENLEAWNDYAKNSQYNLIVEQYRENEKSILETYMEYLNEIKQLQAYKHEAEAMKQELVEARILLKYKEKSDDVDEQTETILNEAEFLCRDRMSRAERSTMKQQEIVLRCLAELKIFLNNRRDLRKKLNDDFDNYCKTKFLMPMPQVKSLSDMEMMKESKKTLEEECQEESFERNRGEIVEQERNQQRVHLNNIMWQEKKKLEKIKHFCKPYRLVPLPDHRDAPTVYKKD</sequence>
<dbReference type="GO" id="GO:0005871">
    <property type="term" value="C:kinesin complex"/>
    <property type="evidence" value="ECO:0007669"/>
    <property type="project" value="TreeGrafter"/>
</dbReference>
<keyword evidence="4" id="KW-0963">Cytoplasm</keyword>
<name>A0A9P0D9S4_9CUCU</name>
<dbReference type="InterPro" id="IPR001752">
    <property type="entry name" value="Kinesin_motor_dom"/>
</dbReference>
<dbReference type="PRINTS" id="PR00380">
    <property type="entry name" value="KINESINHEAVY"/>
</dbReference>
<dbReference type="EMBL" id="OV651821">
    <property type="protein sequence ID" value="CAH1115021.1"/>
    <property type="molecule type" value="Genomic_DNA"/>
</dbReference>
<feature type="region of interest" description="Disordered" evidence="6">
    <location>
        <begin position="434"/>
        <end position="500"/>
    </location>
</feature>
<dbReference type="PANTHER" id="PTHR24115">
    <property type="entry name" value="KINESIN-RELATED"/>
    <property type="match status" value="1"/>
</dbReference>
<evidence type="ECO:0000313" key="8">
    <source>
        <dbReference type="EMBL" id="CAH1115021.1"/>
    </source>
</evidence>
<feature type="coiled-coil region" evidence="5">
    <location>
        <begin position="589"/>
        <end position="619"/>
    </location>
</feature>
<reference evidence="8" key="1">
    <citation type="submission" date="2022-01" db="EMBL/GenBank/DDBJ databases">
        <authorList>
            <person name="King R."/>
        </authorList>
    </citation>
    <scope>NUCLEOTIDE SEQUENCE</scope>
</reference>
<keyword evidence="2" id="KW-0547">Nucleotide-binding</keyword>
<evidence type="ECO:0000256" key="4">
    <source>
        <dbReference type="ARBA" id="ARBA00023212"/>
    </source>
</evidence>
<dbReference type="Gene3D" id="3.40.850.10">
    <property type="entry name" value="Kinesin motor domain"/>
    <property type="match status" value="1"/>
</dbReference>
<organism evidence="8 9">
    <name type="scientific">Psylliodes chrysocephalus</name>
    <dbReference type="NCBI Taxonomy" id="3402493"/>
    <lineage>
        <taxon>Eukaryota</taxon>
        <taxon>Metazoa</taxon>
        <taxon>Ecdysozoa</taxon>
        <taxon>Arthropoda</taxon>
        <taxon>Hexapoda</taxon>
        <taxon>Insecta</taxon>
        <taxon>Pterygota</taxon>
        <taxon>Neoptera</taxon>
        <taxon>Endopterygota</taxon>
        <taxon>Coleoptera</taxon>
        <taxon>Polyphaga</taxon>
        <taxon>Cucujiformia</taxon>
        <taxon>Chrysomeloidea</taxon>
        <taxon>Chrysomelidae</taxon>
        <taxon>Galerucinae</taxon>
        <taxon>Alticini</taxon>
        <taxon>Psylliodes</taxon>
    </lineage>
</organism>
<evidence type="ECO:0000256" key="1">
    <source>
        <dbReference type="ARBA" id="ARBA00004245"/>
    </source>
</evidence>
<dbReference type="SMART" id="SM00129">
    <property type="entry name" value="KISc"/>
    <property type="match status" value="1"/>
</dbReference>
<dbReference type="InterPro" id="IPR027640">
    <property type="entry name" value="Kinesin-like_fam"/>
</dbReference>
<dbReference type="Pfam" id="PF00225">
    <property type="entry name" value="Kinesin"/>
    <property type="match status" value="1"/>
</dbReference>
<keyword evidence="9" id="KW-1185">Reference proteome</keyword>
<dbReference type="GO" id="GO:0007018">
    <property type="term" value="P:microtubule-based movement"/>
    <property type="evidence" value="ECO:0007669"/>
    <property type="project" value="InterPro"/>
</dbReference>
<feature type="domain" description="Kinesin motor" evidence="7">
    <location>
        <begin position="13"/>
        <end position="341"/>
    </location>
</feature>
<evidence type="ECO:0000313" key="9">
    <source>
        <dbReference type="Proteomes" id="UP001153636"/>
    </source>
</evidence>
<dbReference type="GO" id="GO:0005874">
    <property type="term" value="C:microtubule"/>
    <property type="evidence" value="ECO:0007669"/>
    <property type="project" value="TreeGrafter"/>
</dbReference>
<dbReference type="GO" id="GO:0008017">
    <property type="term" value="F:microtubule binding"/>
    <property type="evidence" value="ECO:0007669"/>
    <property type="project" value="InterPro"/>
</dbReference>
<evidence type="ECO:0000256" key="5">
    <source>
        <dbReference type="SAM" id="Coils"/>
    </source>
</evidence>
<proteinExistence type="predicted"/>
<protein>
    <recommendedName>
        <fullName evidence="7">Kinesin motor domain-containing protein</fullName>
    </recommendedName>
</protein>
<dbReference type="InterPro" id="IPR027417">
    <property type="entry name" value="P-loop_NTPase"/>
</dbReference>
<keyword evidence="5" id="KW-0175">Coiled coil</keyword>
<evidence type="ECO:0000256" key="3">
    <source>
        <dbReference type="ARBA" id="ARBA00022840"/>
    </source>
</evidence>